<sequence length="593" mass="65855">MCGIIGFLGKRPVLNTLVSALKNVEYRGYDSSGVAVIQNKKLVRYRAVGTLNQLIKILPDASQSLVGIGHTRWATHGAPEERNAHPQMSKGIAVIHNGIIENFSMLKSFLLKQGYRFESDTDTEVVAHLMHFYYHNNKSVHQVFFKILTELEGSFALAVLLEDYPNQIFFARKGISPLILGRGSQGVSLGSDALSLVGISEEISYVEESTWGILSLEDIHIFNEKQESQQLYFIPHPLGQESLGRGEFHHYMLKEMYEQPEIVLKEGTRPIVIPEALKDSSHITLVGCGSAFYAAWCGKYYLEQLAQRIVTLELASEFHYRNPMVQPGVTIAVSQSGETADTLKAIQYMEQKGQYTIGMVNMPYSSISRYVQYELLTRAGPEIGVASTKAFTAQLLCLLKISLTLMKEGEKKQHVLKGLQQLPMDMQKIFFKASQLQDIAQHLVHAKGIIYLGRGISYPIALEGALKISELSYIHGQGFAAGELKHGPLALIDGLTPVVVVAPMDQFFEKTVSNIYEVCAREGKVFVITDEAGATQLAGVPVQDIFVYPSPKAWELHPFLSVLSLQLIAYYTALHKGCSIDQPRNLAKSVTVE</sequence>
<evidence type="ECO:0000313" key="11">
    <source>
        <dbReference type="Proteomes" id="UP000239425"/>
    </source>
</evidence>
<dbReference type="PROSITE" id="PS51278">
    <property type="entry name" value="GATASE_TYPE_2"/>
    <property type="match status" value="1"/>
</dbReference>
<dbReference type="GO" id="GO:0006047">
    <property type="term" value="P:UDP-N-acetylglucosamine metabolic process"/>
    <property type="evidence" value="ECO:0007669"/>
    <property type="project" value="TreeGrafter"/>
</dbReference>
<dbReference type="EC" id="2.6.1.16" evidence="2"/>
<dbReference type="Gene3D" id="3.60.20.10">
    <property type="entry name" value="Glutamine Phosphoribosylpyrophosphate, subunit 1, domain 1"/>
    <property type="match status" value="1"/>
</dbReference>
<dbReference type="Pfam" id="PF01380">
    <property type="entry name" value="SIS"/>
    <property type="match status" value="2"/>
</dbReference>
<evidence type="ECO:0000256" key="3">
    <source>
        <dbReference type="ARBA" id="ARBA00016090"/>
    </source>
</evidence>
<evidence type="ECO:0000256" key="4">
    <source>
        <dbReference type="ARBA" id="ARBA00022576"/>
    </source>
</evidence>
<dbReference type="InterPro" id="IPR035490">
    <property type="entry name" value="GlmS/FrlB_SIS"/>
</dbReference>
<dbReference type="CDD" id="cd05009">
    <property type="entry name" value="SIS_GlmS_GlmD_2"/>
    <property type="match status" value="1"/>
</dbReference>
<dbReference type="SUPFAM" id="SSF56235">
    <property type="entry name" value="N-terminal nucleophile aminohydrolases (Ntn hydrolases)"/>
    <property type="match status" value="1"/>
</dbReference>
<dbReference type="OrthoDB" id="9761808at2"/>
<reference evidence="10 11" key="1">
    <citation type="submission" date="2017-11" db="EMBL/GenBank/DDBJ databases">
        <title>Comparative genomic analysis of Holospora spp., intranuclear symbionts of paramecia.</title>
        <authorList>
            <person name="Garushyants S.K."/>
            <person name="Beliavskaya A."/>
            <person name="Malko D.B."/>
            <person name="Logacheva M.D."/>
            <person name="Rautian M.S."/>
            <person name="Gelfand M.S."/>
        </authorList>
    </citation>
    <scope>NUCLEOTIDE SEQUENCE [LARGE SCALE GENOMIC DNA]</scope>
    <source>
        <strain evidence="11">02AZ16</strain>
    </source>
</reference>
<dbReference type="PANTHER" id="PTHR10937:SF0">
    <property type="entry name" value="GLUTAMINE--FRUCTOSE-6-PHOSPHATE TRANSAMINASE (ISOMERIZING)"/>
    <property type="match status" value="1"/>
</dbReference>
<dbReference type="RefSeq" id="WP_104206862.1">
    <property type="nucleotide sequence ID" value="NZ_PHHC01000083.1"/>
</dbReference>
<dbReference type="CDD" id="cd00714">
    <property type="entry name" value="GFAT"/>
    <property type="match status" value="1"/>
</dbReference>
<dbReference type="NCBIfam" id="TIGR01135">
    <property type="entry name" value="glmS"/>
    <property type="match status" value="1"/>
</dbReference>
<comment type="caution">
    <text evidence="10">The sequence shown here is derived from an EMBL/GenBank/DDBJ whole genome shotgun (WGS) entry which is preliminary data.</text>
</comment>
<keyword evidence="4 10" id="KW-0032">Aminotransferase</keyword>
<dbReference type="PANTHER" id="PTHR10937">
    <property type="entry name" value="GLUCOSAMINE--FRUCTOSE-6-PHOSPHATE AMINOTRANSFERASE, ISOMERIZING"/>
    <property type="match status" value="1"/>
</dbReference>
<feature type="domain" description="SIS" evidence="9">
    <location>
        <begin position="439"/>
        <end position="583"/>
    </location>
</feature>
<evidence type="ECO:0000256" key="6">
    <source>
        <dbReference type="ARBA" id="ARBA00022737"/>
    </source>
</evidence>
<dbReference type="GO" id="GO:0097367">
    <property type="term" value="F:carbohydrate derivative binding"/>
    <property type="evidence" value="ECO:0007669"/>
    <property type="project" value="InterPro"/>
</dbReference>
<organism evidence="10 11">
    <name type="scientific">Holospora curviuscula</name>
    <dbReference type="NCBI Taxonomy" id="1082868"/>
    <lineage>
        <taxon>Bacteria</taxon>
        <taxon>Pseudomonadati</taxon>
        <taxon>Pseudomonadota</taxon>
        <taxon>Alphaproteobacteria</taxon>
        <taxon>Holosporales</taxon>
        <taxon>Holosporaceae</taxon>
        <taxon>Holospora</taxon>
    </lineage>
</organism>
<comment type="catalytic activity">
    <reaction evidence="1">
        <text>D-fructose 6-phosphate + L-glutamine = D-glucosamine 6-phosphate + L-glutamate</text>
        <dbReference type="Rhea" id="RHEA:13237"/>
        <dbReference type="ChEBI" id="CHEBI:29985"/>
        <dbReference type="ChEBI" id="CHEBI:58359"/>
        <dbReference type="ChEBI" id="CHEBI:58725"/>
        <dbReference type="ChEBI" id="CHEBI:61527"/>
        <dbReference type="EC" id="2.6.1.16"/>
    </reaction>
</comment>
<keyword evidence="6" id="KW-0677">Repeat</keyword>
<dbReference type="SUPFAM" id="SSF53697">
    <property type="entry name" value="SIS domain"/>
    <property type="match status" value="1"/>
</dbReference>
<dbReference type="PROSITE" id="PS51464">
    <property type="entry name" value="SIS"/>
    <property type="match status" value="2"/>
</dbReference>
<dbReference type="Gene3D" id="3.40.50.10490">
    <property type="entry name" value="Glucose-6-phosphate isomerase like protein, domain 1"/>
    <property type="match status" value="2"/>
</dbReference>
<feature type="domain" description="Glutamine amidotransferase type-2" evidence="8">
    <location>
        <begin position="2"/>
        <end position="217"/>
    </location>
</feature>
<evidence type="ECO:0000256" key="7">
    <source>
        <dbReference type="ARBA" id="ARBA00022962"/>
    </source>
</evidence>
<evidence type="ECO:0000256" key="5">
    <source>
        <dbReference type="ARBA" id="ARBA00022679"/>
    </source>
</evidence>
<dbReference type="Proteomes" id="UP000239425">
    <property type="component" value="Unassembled WGS sequence"/>
</dbReference>
<dbReference type="CDD" id="cd05008">
    <property type="entry name" value="SIS_GlmS_GlmD_1"/>
    <property type="match status" value="1"/>
</dbReference>
<dbReference type="AlphaFoldDB" id="A0A2S5R8Q1"/>
<dbReference type="InterPro" id="IPR046348">
    <property type="entry name" value="SIS_dom_sf"/>
</dbReference>
<dbReference type="InterPro" id="IPR029055">
    <property type="entry name" value="Ntn_hydrolases_N"/>
</dbReference>
<evidence type="ECO:0000259" key="8">
    <source>
        <dbReference type="PROSITE" id="PS51278"/>
    </source>
</evidence>
<dbReference type="GO" id="GO:0006487">
    <property type="term" value="P:protein N-linked glycosylation"/>
    <property type="evidence" value="ECO:0007669"/>
    <property type="project" value="TreeGrafter"/>
</dbReference>
<dbReference type="InterPro" id="IPR035466">
    <property type="entry name" value="GlmS/AgaS_SIS"/>
</dbReference>
<protein>
    <recommendedName>
        <fullName evidence="3">Glutamine--fructose-6-phosphate aminotransferase [isomerizing]</fullName>
        <ecNumber evidence="2">2.6.1.16</ecNumber>
    </recommendedName>
</protein>
<evidence type="ECO:0000313" key="10">
    <source>
        <dbReference type="EMBL" id="PPE03706.1"/>
    </source>
</evidence>
<dbReference type="GO" id="GO:0005829">
    <property type="term" value="C:cytosol"/>
    <property type="evidence" value="ECO:0007669"/>
    <property type="project" value="TreeGrafter"/>
</dbReference>
<dbReference type="InterPro" id="IPR001347">
    <property type="entry name" value="SIS_dom"/>
</dbReference>
<keyword evidence="7" id="KW-0315">Glutamine amidotransferase</keyword>
<dbReference type="GO" id="GO:0004360">
    <property type="term" value="F:glutamine-fructose-6-phosphate transaminase (isomerizing) activity"/>
    <property type="evidence" value="ECO:0007669"/>
    <property type="project" value="UniProtKB-EC"/>
</dbReference>
<dbReference type="GO" id="GO:0006002">
    <property type="term" value="P:fructose 6-phosphate metabolic process"/>
    <property type="evidence" value="ECO:0007669"/>
    <property type="project" value="TreeGrafter"/>
</dbReference>
<dbReference type="InterPro" id="IPR005855">
    <property type="entry name" value="GFAT"/>
</dbReference>
<gene>
    <name evidence="10" type="ORF">HCUR_00845</name>
</gene>
<dbReference type="NCBIfam" id="NF001484">
    <property type="entry name" value="PRK00331.1"/>
    <property type="match status" value="1"/>
</dbReference>
<dbReference type="InterPro" id="IPR017932">
    <property type="entry name" value="GATase_2_dom"/>
</dbReference>
<keyword evidence="5 10" id="KW-0808">Transferase</keyword>
<evidence type="ECO:0000259" key="9">
    <source>
        <dbReference type="PROSITE" id="PS51464"/>
    </source>
</evidence>
<feature type="domain" description="SIS" evidence="9">
    <location>
        <begin position="273"/>
        <end position="411"/>
    </location>
</feature>
<evidence type="ECO:0000256" key="2">
    <source>
        <dbReference type="ARBA" id="ARBA00012916"/>
    </source>
</evidence>
<name>A0A2S5R8Q1_9PROT</name>
<keyword evidence="11" id="KW-1185">Reference proteome</keyword>
<evidence type="ECO:0000256" key="1">
    <source>
        <dbReference type="ARBA" id="ARBA00001031"/>
    </source>
</evidence>
<dbReference type="Pfam" id="PF13522">
    <property type="entry name" value="GATase_6"/>
    <property type="match status" value="1"/>
</dbReference>
<dbReference type="EMBL" id="PHHC01000083">
    <property type="protein sequence ID" value="PPE03706.1"/>
    <property type="molecule type" value="Genomic_DNA"/>
</dbReference>
<accession>A0A2S5R8Q1</accession>
<dbReference type="InterPro" id="IPR047084">
    <property type="entry name" value="GFAT_N"/>
</dbReference>
<proteinExistence type="predicted"/>